<accession>A0ACC2ZRP8</accession>
<name>A0ACC2ZRP8_9EURO</name>
<evidence type="ECO:0000313" key="1">
    <source>
        <dbReference type="EMBL" id="KAJ9650316.1"/>
    </source>
</evidence>
<reference evidence="1" key="1">
    <citation type="submission" date="2022-10" db="EMBL/GenBank/DDBJ databases">
        <title>Culturing micro-colonial fungi from biological soil crusts in the Mojave desert and describing Neophaeococcomyces mojavensis, and introducing the new genera and species Taxawa tesnikishii.</title>
        <authorList>
            <person name="Kurbessoian T."/>
            <person name="Stajich J.E."/>
        </authorList>
    </citation>
    <scope>NUCLEOTIDE SEQUENCE</scope>
    <source>
        <strain evidence="1">JES_112</strain>
    </source>
</reference>
<comment type="caution">
    <text evidence="1">The sequence shown here is derived from an EMBL/GenBank/DDBJ whole genome shotgun (WGS) entry which is preliminary data.</text>
</comment>
<dbReference type="EMBL" id="JAPDRQ010000356">
    <property type="protein sequence ID" value="KAJ9650316.1"/>
    <property type="molecule type" value="Genomic_DNA"/>
</dbReference>
<protein>
    <submittedName>
        <fullName evidence="1">Uncharacterized protein</fullName>
    </submittedName>
</protein>
<evidence type="ECO:0000313" key="2">
    <source>
        <dbReference type="Proteomes" id="UP001172386"/>
    </source>
</evidence>
<sequence length="291" mass="32668">MKQHKSHSFPTCQSVLTPSLVVHQPLRFVPVRVQPACIKELSAIYLNVQSTKVKSTRAQMADPASPRYGPQDCPGGYPQHSSSQRHDTPRNDNGSSYPPLNAARQGQYPPAPAAYPPLQQWAGQPPPAQPYPPPPPPHRPYVRPIFLIAWSNLADTTSRTRITNITTLNPDQPNRAKRCKRIPIVCLLRIRLMDAIRRQLIQLDQLRPQDSAMQLPASIAERERFDAPAMIAPLMVAAKIVFDSTRNASSTLSPPRLLSCQPQPFTGRMQSVRRQQEQMVHKVITGNVRRR</sequence>
<gene>
    <name evidence="1" type="ORF">H2198_010371</name>
</gene>
<proteinExistence type="predicted"/>
<organism evidence="1 2">
    <name type="scientific">Neophaeococcomyces mojaviensis</name>
    <dbReference type="NCBI Taxonomy" id="3383035"/>
    <lineage>
        <taxon>Eukaryota</taxon>
        <taxon>Fungi</taxon>
        <taxon>Dikarya</taxon>
        <taxon>Ascomycota</taxon>
        <taxon>Pezizomycotina</taxon>
        <taxon>Eurotiomycetes</taxon>
        <taxon>Chaetothyriomycetidae</taxon>
        <taxon>Chaetothyriales</taxon>
        <taxon>Chaetothyriales incertae sedis</taxon>
        <taxon>Neophaeococcomyces</taxon>
    </lineage>
</organism>
<keyword evidence="2" id="KW-1185">Reference proteome</keyword>
<dbReference type="Proteomes" id="UP001172386">
    <property type="component" value="Unassembled WGS sequence"/>
</dbReference>